<accession>W4H3H0</accession>
<sequence>MTVPVDANLIPLLRQASAPFSYVDFSGVWDLDILRQCLPPSKPIQAFPKVDISRPVHWFKDLSTLCYVTSTFGDDFYGGYEEPGSFLLQLEHLTSLCHIELKCKAAPTNFEHDTLFATLATCPIETLI</sequence>
<protein>
    <submittedName>
        <fullName evidence="1">Uncharacterized protein</fullName>
    </submittedName>
</protein>
<dbReference type="VEuPathDB" id="FungiDB:H257_02593"/>
<reference evidence="1" key="1">
    <citation type="submission" date="2013-12" db="EMBL/GenBank/DDBJ databases">
        <title>The Genome Sequence of Aphanomyces astaci APO3.</title>
        <authorList>
            <consortium name="The Broad Institute Genomics Platform"/>
            <person name="Russ C."/>
            <person name="Tyler B."/>
            <person name="van West P."/>
            <person name="Dieguez-Uribeondo J."/>
            <person name="Young S.K."/>
            <person name="Zeng Q."/>
            <person name="Gargeya S."/>
            <person name="Fitzgerald M."/>
            <person name="Abouelleil A."/>
            <person name="Alvarado L."/>
            <person name="Chapman S.B."/>
            <person name="Gainer-Dewar J."/>
            <person name="Goldberg J."/>
            <person name="Griggs A."/>
            <person name="Gujja S."/>
            <person name="Hansen M."/>
            <person name="Howarth C."/>
            <person name="Imamovic A."/>
            <person name="Ireland A."/>
            <person name="Larimer J."/>
            <person name="McCowan C."/>
            <person name="Murphy C."/>
            <person name="Pearson M."/>
            <person name="Poon T.W."/>
            <person name="Priest M."/>
            <person name="Roberts A."/>
            <person name="Saif S."/>
            <person name="Shea T."/>
            <person name="Sykes S."/>
            <person name="Wortman J."/>
            <person name="Nusbaum C."/>
            <person name="Birren B."/>
        </authorList>
    </citation>
    <scope>NUCLEOTIDE SEQUENCE [LARGE SCALE GENOMIC DNA]</scope>
    <source>
        <strain evidence="1">APO3</strain>
    </source>
</reference>
<dbReference type="EMBL" id="KI913117">
    <property type="protein sequence ID" value="ETV86131.1"/>
    <property type="molecule type" value="Genomic_DNA"/>
</dbReference>
<organism evidence="1">
    <name type="scientific">Aphanomyces astaci</name>
    <name type="common">Crayfish plague agent</name>
    <dbReference type="NCBI Taxonomy" id="112090"/>
    <lineage>
        <taxon>Eukaryota</taxon>
        <taxon>Sar</taxon>
        <taxon>Stramenopiles</taxon>
        <taxon>Oomycota</taxon>
        <taxon>Saprolegniomycetes</taxon>
        <taxon>Saprolegniales</taxon>
        <taxon>Verrucalvaceae</taxon>
        <taxon>Aphanomyces</taxon>
    </lineage>
</organism>
<dbReference type="RefSeq" id="XP_009824603.1">
    <property type="nucleotide sequence ID" value="XM_009826301.1"/>
</dbReference>
<proteinExistence type="predicted"/>
<gene>
    <name evidence="1" type="ORF">H257_02593</name>
</gene>
<evidence type="ECO:0000313" key="1">
    <source>
        <dbReference type="EMBL" id="ETV86131.1"/>
    </source>
</evidence>
<dbReference type="GeneID" id="20804589"/>
<name>W4H3H0_APHAT</name>
<dbReference type="AlphaFoldDB" id="W4H3H0"/>